<proteinExistence type="predicted"/>
<name>V5Q7U2_9CAUD</name>
<dbReference type="OrthoDB" id="28336at10239"/>
<gene>
    <name evidence="1" type="ORF">Salvo_17</name>
</gene>
<protein>
    <submittedName>
        <fullName evidence="1">Uncharacterized protein</fullName>
    </submittedName>
</protein>
<organism evidence="1 2">
    <name type="scientific">Xylella phage Salvo</name>
    <dbReference type="NCBI Taxonomy" id="1415147"/>
    <lineage>
        <taxon>Viruses</taxon>
        <taxon>Duplodnaviria</taxon>
        <taxon>Heunggongvirae</taxon>
        <taxon>Uroviricota</taxon>
        <taxon>Caudoviricetes</taxon>
        <taxon>Casjensviridae</taxon>
        <taxon>Salvovirus</taxon>
        <taxon>Salvovirus salvo</taxon>
    </lineage>
</organism>
<accession>V5Q7U2</accession>
<keyword evidence="2" id="KW-1185">Reference proteome</keyword>
<sequence length="101" mass="11995">MSFRPSTGRKITVKKNPKTVRDIMRRHLREEGKRIVDLCPVWDMIPQSAYRRFYDKRPMTPQMIDSFIEYLRLDVDDASELRLFAAIEAGWQLDHLKEKAA</sequence>
<dbReference type="Proteomes" id="UP000018624">
    <property type="component" value="Segment"/>
</dbReference>
<reference evidence="1 2" key="1">
    <citation type="journal article" date="2014" name="J. Bacteriol.">
        <title>Characterization of novel virulent broad-host-range phages of Xylella fastidiosa and Xanthomonas.</title>
        <authorList>
            <person name="Ahern S.J."/>
            <person name="Das M."/>
            <person name="Bhowmick T.S."/>
            <person name="Young R."/>
            <person name="Gonzalez C.F."/>
        </authorList>
    </citation>
    <scope>NUCLEOTIDE SEQUENCE [LARGE SCALE GENOMIC DNA]</scope>
</reference>
<evidence type="ECO:0000313" key="2">
    <source>
        <dbReference type="Proteomes" id="UP000018624"/>
    </source>
</evidence>
<dbReference type="EMBL" id="KF626668">
    <property type="protein sequence ID" value="AHB12217.1"/>
    <property type="molecule type" value="Genomic_DNA"/>
</dbReference>
<evidence type="ECO:0000313" key="1">
    <source>
        <dbReference type="EMBL" id="AHB12217.1"/>
    </source>
</evidence>